<sequence length="260" mass="29217">MLSLIARKASAAAAAELLATNAKCVVARGISTDGPQRSNKGNARKNAGSNKGRNLLFGDDKKQPRNNAVATAEGSKDSKPQYRKKKTFSFSNSKNAPKEPEAELEVFDYPAYWNEDFPEGFDDAMKHEVEKLQIFADFTPYLDLSWQTQIHELFNGEAIQMTLNCPLEDFDERLFVDDKNTYDTKVVMEVPLSCFSGLSKEGLEIVKQLAGPRYNANKNNLKLTEDRYPTRVFNHKRLCDILRDLTQTAHELSTKAKVSA</sequence>
<organism evidence="3 4">
    <name type="scientific">Globisporangium ultimum (strain ATCC 200006 / CBS 805.95 / DAOM BR144)</name>
    <name type="common">Pythium ultimum</name>
    <dbReference type="NCBI Taxonomy" id="431595"/>
    <lineage>
        <taxon>Eukaryota</taxon>
        <taxon>Sar</taxon>
        <taxon>Stramenopiles</taxon>
        <taxon>Oomycota</taxon>
        <taxon>Peronosporomycetes</taxon>
        <taxon>Pythiales</taxon>
        <taxon>Pythiaceae</taxon>
        <taxon>Globisporangium</taxon>
    </lineage>
</organism>
<feature type="region of interest" description="Disordered" evidence="1">
    <location>
        <begin position="29"/>
        <end position="101"/>
    </location>
</feature>
<keyword evidence="4" id="KW-1185">Reference proteome</keyword>
<feature type="compositionally biased region" description="Polar residues" evidence="1">
    <location>
        <begin position="33"/>
        <end position="52"/>
    </location>
</feature>
<name>K3WC94_GLOUD</name>
<dbReference type="GO" id="GO:0032543">
    <property type="term" value="P:mitochondrial translation"/>
    <property type="evidence" value="ECO:0007669"/>
    <property type="project" value="InterPro"/>
</dbReference>
<dbReference type="AlphaFoldDB" id="K3WC94"/>
<dbReference type="VEuPathDB" id="FungiDB:PYU1_G002582"/>
<evidence type="ECO:0000256" key="1">
    <source>
        <dbReference type="SAM" id="MobiDB-lite"/>
    </source>
</evidence>
<evidence type="ECO:0000313" key="4">
    <source>
        <dbReference type="Proteomes" id="UP000019132"/>
    </source>
</evidence>
<reference evidence="3" key="3">
    <citation type="submission" date="2014-11" db="UniProtKB">
        <authorList>
            <consortium name="EnsemblProtists"/>
        </authorList>
    </citation>
    <scope>IDENTIFICATION</scope>
    <source>
        <strain evidence="3">DAOM BR144</strain>
    </source>
</reference>
<dbReference type="PANTHER" id="PTHR13490:SF0">
    <property type="entry name" value="SMALL RIBOSOMAL SUBUNIT PROTEIN MS35"/>
    <property type="match status" value="1"/>
</dbReference>
<accession>K3WC94</accession>
<dbReference type="PANTHER" id="PTHR13490">
    <property type="entry name" value="MITOCHONDRIAL 28S RIBOSOMAL PROTEIN S28"/>
    <property type="match status" value="1"/>
</dbReference>
<evidence type="ECO:0000313" key="3">
    <source>
        <dbReference type="EnsemblProtists" id="PYU1_T002585"/>
    </source>
</evidence>
<dbReference type="InterPro" id="IPR039848">
    <property type="entry name" value="Ribosomal_mS35_mt"/>
</dbReference>
<dbReference type="InterPro" id="IPR019349">
    <property type="entry name" value="Ribosomal_mS35_mit"/>
</dbReference>
<feature type="domain" description="Small ribosomal subunit protein mS35 mitochondrial conserved" evidence="2">
    <location>
        <begin position="178"/>
        <end position="254"/>
    </location>
</feature>
<dbReference type="InParanoid" id="K3WC94"/>
<dbReference type="Pfam" id="PF10213">
    <property type="entry name" value="MRP-S28"/>
    <property type="match status" value="1"/>
</dbReference>
<protein>
    <recommendedName>
        <fullName evidence="2">Small ribosomal subunit protein mS35 mitochondrial conserved domain-containing protein</fullName>
    </recommendedName>
</protein>
<reference evidence="4" key="2">
    <citation type="submission" date="2010-04" db="EMBL/GenBank/DDBJ databases">
        <authorList>
            <person name="Buell R."/>
            <person name="Hamilton J."/>
            <person name="Hostetler J."/>
        </authorList>
    </citation>
    <scope>NUCLEOTIDE SEQUENCE [LARGE SCALE GENOMIC DNA]</scope>
    <source>
        <strain evidence="4">DAOM:BR144</strain>
    </source>
</reference>
<dbReference type="EnsemblProtists" id="PYU1_T002585">
    <property type="protein sequence ID" value="PYU1_T002585"/>
    <property type="gene ID" value="PYU1_G002582"/>
</dbReference>
<dbReference type="GO" id="GO:0003735">
    <property type="term" value="F:structural constituent of ribosome"/>
    <property type="evidence" value="ECO:0007669"/>
    <property type="project" value="InterPro"/>
</dbReference>
<reference evidence="4" key="1">
    <citation type="journal article" date="2010" name="Genome Biol.">
        <title>Genome sequence of the necrotrophic plant pathogen Pythium ultimum reveals original pathogenicity mechanisms and effector repertoire.</title>
        <authorList>
            <person name="Levesque C.A."/>
            <person name="Brouwer H."/>
            <person name="Cano L."/>
            <person name="Hamilton J.P."/>
            <person name="Holt C."/>
            <person name="Huitema E."/>
            <person name="Raffaele S."/>
            <person name="Robideau G.P."/>
            <person name="Thines M."/>
            <person name="Win J."/>
            <person name="Zerillo M.M."/>
            <person name="Beakes G.W."/>
            <person name="Boore J.L."/>
            <person name="Busam D."/>
            <person name="Dumas B."/>
            <person name="Ferriera S."/>
            <person name="Fuerstenberg S.I."/>
            <person name="Gachon C.M."/>
            <person name="Gaulin E."/>
            <person name="Govers F."/>
            <person name="Grenville-Briggs L."/>
            <person name="Horner N."/>
            <person name="Hostetler J."/>
            <person name="Jiang R.H."/>
            <person name="Johnson J."/>
            <person name="Krajaejun T."/>
            <person name="Lin H."/>
            <person name="Meijer H.J."/>
            <person name="Moore B."/>
            <person name="Morris P."/>
            <person name="Phuntmart V."/>
            <person name="Puiu D."/>
            <person name="Shetty J."/>
            <person name="Stajich J.E."/>
            <person name="Tripathy S."/>
            <person name="Wawra S."/>
            <person name="van West P."/>
            <person name="Whitty B.R."/>
            <person name="Coutinho P.M."/>
            <person name="Henrissat B."/>
            <person name="Martin F."/>
            <person name="Thomas P.D."/>
            <person name="Tyler B.M."/>
            <person name="De Vries R.P."/>
            <person name="Kamoun S."/>
            <person name="Yandell M."/>
            <person name="Tisserat N."/>
            <person name="Buell C.R."/>
        </authorList>
    </citation>
    <scope>NUCLEOTIDE SEQUENCE</scope>
    <source>
        <strain evidence="4">DAOM:BR144</strain>
    </source>
</reference>
<evidence type="ECO:0000259" key="2">
    <source>
        <dbReference type="Pfam" id="PF10213"/>
    </source>
</evidence>
<proteinExistence type="predicted"/>
<dbReference type="Proteomes" id="UP000019132">
    <property type="component" value="Unassembled WGS sequence"/>
</dbReference>
<dbReference type="eggNOG" id="ENOG502S02D">
    <property type="taxonomic scope" value="Eukaryota"/>
</dbReference>
<dbReference type="GO" id="GO:0005763">
    <property type="term" value="C:mitochondrial small ribosomal subunit"/>
    <property type="evidence" value="ECO:0007669"/>
    <property type="project" value="TreeGrafter"/>
</dbReference>
<dbReference type="OMA" id="KMTLNCP"/>
<dbReference type="HOGENOM" id="CLU_081448_0_0_1"/>